<dbReference type="GeneTree" id="ENSGT00990000211348"/>
<dbReference type="SUPFAM" id="SSF55205">
    <property type="entry name" value="EPT/RTPC-like"/>
    <property type="match status" value="1"/>
</dbReference>
<evidence type="ECO:0000259" key="1">
    <source>
        <dbReference type="Pfam" id="PF01137"/>
    </source>
</evidence>
<feature type="domain" description="RNA 3'-terminal phosphate cyclase" evidence="1">
    <location>
        <begin position="16"/>
        <end position="65"/>
    </location>
</feature>
<dbReference type="PANTHER" id="PTHR11096">
    <property type="entry name" value="RNA 3' TERMINAL PHOSPHATE CYCLASE"/>
    <property type="match status" value="1"/>
</dbReference>
<name>A0A4W5QDG8_9TELE</name>
<evidence type="ECO:0000313" key="3">
    <source>
        <dbReference type="Proteomes" id="UP000314982"/>
    </source>
</evidence>
<dbReference type="GO" id="GO:0005730">
    <property type="term" value="C:nucleolus"/>
    <property type="evidence" value="ECO:0007669"/>
    <property type="project" value="TreeGrafter"/>
</dbReference>
<evidence type="ECO:0000313" key="2">
    <source>
        <dbReference type="Ensembl" id="ENSHHUP00000072113.1"/>
    </source>
</evidence>
<dbReference type="Proteomes" id="UP000314982">
    <property type="component" value="Unassembled WGS sequence"/>
</dbReference>
<dbReference type="STRING" id="62062.ENSHHUP00000072113"/>
<dbReference type="GO" id="GO:0004521">
    <property type="term" value="F:RNA endonuclease activity"/>
    <property type="evidence" value="ECO:0007669"/>
    <property type="project" value="TreeGrafter"/>
</dbReference>
<sequence>MCGNNNNNNTARRGLTYDGCNLFKQRLVLSTLNCKRVKIQNVRSKEDNPGLRDFVASYIRLLDKLGLLYGGVHPLKAVLKGVTNMDSSVRPCSFPTLKIYLFLHRSTSSTPCKKCQRRALNYNMKRHFVDSSCSAVGLLWADPGGRDLFLSAEQLSTPLGQGDPVLPEDLRRNWAKLLLEEIYKVGCIDSTNQSLALMYMTLGQENLCNALHGHLSLHTRTFITIFFFSQSAWQNVRSKDLSCSMNSYNGNC</sequence>
<dbReference type="InterPro" id="IPR037136">
    <property type="entry name" value="RNA3'_phos_cyclase_dom_sf"/>
</dbReference>
<reference evidence="3" key="1">
    <citation type="submission" date="2018-06" db="EMBL/GenBank/DDBJ databases">
        <title>Genome assembly of Danube salmon.</title>
        <authorList>
            <person name="Macqueen D.J."/>
            <person name="Gundappa M.K."/>
        </authorList>
    </citation>
    <scope>NUCLEOTIDE SEQUENCE [LARGE SCALE GENOMIC DNA]</scope>
</reference>
<dbReference type="GO" id="GO:0000479">
    <property type="term" value="P:endonucleolytic cleavage of tricistronic rRNA transcript (SSU-rRNA, 5.8S rRNA, LSU-rRNA)"/>
    <property type="evidence" value="ECO:0007669"/>
    <property type="project" value="TreeGrafter"/>
</dbReference>
<dbReference type="PANTHER" id="PTHR11096:SF1">
    <property type="entry name" value="RNA 3'-TERMINAL PHOSPHATE CYCLASE-LIKE PROTEIN"/>
    <property type="match status" value="1"/>
</dbReference>
<dbReference type="InterPro" id="IPR023797">
    <property type="entry name" value="RNA3'_phos_cyclase_dom"/>
</dbReference>
<accession>A0A4W5QDG8</accession>
<proteinExistence type="predicted"/>
<dbReference type="Ensembl" id="ENSHHUT00000074503.1">
    <property type="protein sequence ID" value="ENSHHUP00000072113.1"/>
    <property type="gene ID" value="ENSHHUG00000042301.1"/>
</dbReference>
<organism evidence="2 3">
    <name type="scientific">Hucho hucho</name>
    <name type="common">huchen</name>
    <dbReference type="NCBI Taxonomy" id="62062"/>
    <lineage>
        <taxon>Eukaryota</taxon>
        <taxon>Metazoa</taxon>
        <taxon>Chordata</taxon>
        <taxon>Craniata</taxon>
        <taxon>Vertebrata</taxon>
        <taxon>Euteleostomi</taxon>
        <taxon>Actinopterygii</taxon>
        <taxon>Neopterygii</taxon>
        <taxon>Teleostei</taxon>
        <taxon>Protacanthopterygii</taxon>
        <taxon>Salmoniformes</taxon>
        <taxon>Salmonidae</taxon>
        <taxon>Salmoninae</taxon>
        <taxon>Hucho</taxon>
    </lineage>
</organism>
<dbReference type="Pfam" id="PF01137">
    <property type="entry name" value="RTC"/>
    <property type="match status" value="1"/>
</dbReference>
<protein>
    <recommendedName>
        <fullName evidence="1">RNA 3'-terminal phosphate cyclase domain-containing protein</fullName>
    </recommendedName>
</protein>
<keyword evidence="3" id="KW-1185">Reference proteome</keyword>
<reference evidence="2" key="2">
    <citation type="submission" date="2025-08" db="UniProtKB">
        <authorList>
            <consortium name="Ensembl"/>
        </authorList>
    </citation>
    <scope>IDENTIFICATION</scope>
</reference>
<dbReference type="InterPro" id="IPR013792">
    <property type="entry name" value="RNA3'P_cycl/enolpyr_Trfase_a/b"/>
</dbReference>
<dbReference type="AlphaFoldDB" id="A0A4W5QDG8"/>
<reference evidence="2" key="3">
    <citation type="submission" date="2025-09" db="UniProtKB">
        <authorList>
            <consortium name="Ensembl"/>
        </authorList>
    </citation>
    <scope>IDENTIFICATION</scope>
</reference>
<dbReference type="Gene3D" id="3.65.10.20">
    <property type="entry name" value="RNA 3'-terminal phosphate cyclase domain"/>
    <property type="match status" value="2"/>
</dbReference>
<dbReference type="InterPro" id="IPR000228">
    <property type="entry name" value="RNA3'_term_phos_cyc"/>
</dbReference>